<dbReference type="InterPro" id="IPR041657">
    <property type="entry name" value="HTH_17"/>
</dbReference>
<dbReference type="GO" id="GO:0003677">
    <property type="term" value="F:DNA binding"/>
    <property type="evidence" value="ECO:0007669"/>
    <property type="project" value="InterPro"/>
</dbReference>
<dbReference type="InterPro" id="IPR010093">
    <property type="entry name" value="SinI_DNA-bd"/>
</dbReference>
<reference evidence="2" key="1">
    <citation type="submission" date="2022-12" db="EMBL/GenBank/DDBJ databases">
        <title>Reference genome sequencing for broad-spectrum identification of bacterial and archaeal isolates by mass spectrometry.</title>
        <authorList>
            <person name="Sekiguchi Y."/>
            <person name="Tourlousse D.M."/>
        </authorList>
    </citation>
    <scope>NUCLEOTIDE SEQUENCE</scope>
    <source>
        <strain evidence="2">TSL-P1</strain>
    </source>
</reference>
<sequence>MDEIMTIDEVAKYLKVTKKTIYYLIYQKSLPTVKLGSRLLRFRKSDIDRWLDAKANIKTSDIKEDEKVKAILAKLK</sequence>
<name>A0A9W6LKJ8_9BACT</name>
<dbReference type="InterPro" id="IPR009061">
    <property type="entry name" value="DNA-bd_dom_put_sf"/>
</dbReference>
<evidence type="ECO:0000313" key="2">
    <source>
        <dbReference type="EMBL" id="GLI53343.1"/>
    </source>
</evidence>
<evidence type="ECO:0000313" key="3">
    <source>
        <dbReference type="Proteomes" id="UP001144297"/>
    </source>
</evidence>
<accession>A0A9W6LKJ8</accession>
<dbReference type="SUPFAM" id="SSF46955">
    <property type="entry name" value="Putative DNA-binding domain"/>
    <property type="match status" value="1"/>
</dbReference>
<dbReference type="Proteomes" id="UP001144297">
    <property type="component" value="Unassembled WGS sequence"/>
</dbReference>
<comment type="caution">
    <text evidence="2">The sequence shown here is derived from an EMBL/GenBank/DDBJ whole genome shotgun (WGS) entry which is preliminary data.</text>
</comment>
<organism evidence="2 3">
    <name type="scientific">Thermodesulfovibrio yellowstonii</name>
    <dbReference type="NCBI Taxonomy" id="28262"/>
    <lineage>
        <taxon>Bacteria</taxon>
        <taxon>Pseudomonadati</taxon>
        <taxon>Nitrospirota</taxon>
        <taxon>Thermodesulfovibrionia</taxon>
        <taxon>Thermodesulfovibrionales</taxon>
        <taxon>Thermodesulfovibrionaceae</taxon>
        <taxon>Thermodesulfovibrio</taxon>
    </lineage>
</organism>
<dbReference type="NCBIfam" id="TIGR01764">
    <property type="entry name" value="excise"/>
    <property type="match status" value="1"/>
</dbReference>
<dbReference type="Gene3D" id="1.10.238.160">
    <property type="match status" value="1"/>
</dbReference>
<gene>
    <name evidence="2" type="ORF">TISLANDTSLP1_10360</name>
</gene>
<evidence type="ECO:0000259" key="1">
    <source>
        <dbReference type="Pfam" id="PF12728"/>
    </source>
</evidence>
<protein>
    <recommendedName>
        <fullName evidence="1">Helix-turn-helix domain-containing protein</fullName>
    </recommendedName>
</protein>
<proteinExistence type="predicted"/>
<keyword evidence="3" id="KW-1185">Reference proteome</keyword>
<dbReference type="Pfam" id="PF12728">
    <property type="entry name" value="HTH_17"/>
    <property type="match status" value="1"/>
</dbReference>
<feature type="domain" description="Helix-turn-helix" evidence="1">
    <location>
        <begin position="5"/>
        <end position="54"/>
    </location>
</feature>
<dbReference type="EMBL" id="BSDX01000001">
    <property type="protein sequence ID" value="GLI53343.1"/>
    <property type="molecule type" value="Genomic_DNA"/>
</dbReference>
<dbReference type="AlphaFoldDB" id="A0A9W6LKJ8"/>